<gene>
    <name evidence="6 10" type="primary">ERB1</name>
    <name evidence="10" type="ORF">LPJ61_004832</name>
</gene>
<evidence type="ECO:0000259" key="9">
    <source>
        <dbReference type="SMART" id="SM01035"/>
    </source>
</evidence>
<evidence type="ECO:0000256" key="5">
    <source>
        <dbReference type="ARBA" id="ARBA00023242"/>
    </source>
</evidence>
<comment type="subcellular location">
    <subcellularLocation>
        <location evidence="6">Nucleus</location>
        <location evidence="6">Nucleolus</location>
    </subcellularLocation>
    <subcellularLocation>
        <location evidence="6">Nucleus</location>
        <location evidence="6">Nucleoplasm</location>
    </subcellularLocation>
</comment>
<dbReference type="SUPFAM" id="SSF50978">
    <property type="entry name" value="WD40 repeat-like"/>
    <property type="match status" value="1"/>
</dbReference>
<feature type="domain" description="BOP1 N-terminal" evidence="9">
    <location>
        <begin position="222"/>
        <end position="484"/>
    </location>
</feature>
<keyword evidence="2 6" id="KW-0698">rRNA processing</keyword>
<dbReference type="GO" id="GO:0005654">
    <property type="term" value="C:nucleoplasm"/>
    <property type="evidence" value="ECO:0007669"/>
    <property type="project" value="UniProtKB-SubCell"/>
</dbReference>
<feature type="compositionally biased region" description="Polar residues" evidence="8">
    <location>
        <begin position="142"/>
        <end position="152"/>
    </location>
</feature>
<dbReference type="PROSITE" id="PS50294">
    <property type="entry name" value="WD_REPEATS_REGION"/>
    <property type="match status" value="2"/>
</dbReference>
<feature type="repeat" description="WD" evidence="7">
    <location>
        <begin position="749"/>
        <end position="780"/>
    </location>
</feature>
<reference evidence="10" key="1">
    <citation type="submission" date="2022-07" db="EMBL/GenBank/DDBJ databases">
        <title>Phylogenomic reconstructions and comparative analyses of Kickxellomycotina fungi.</title>
        <authorList>
            <person name="Reynolds N.K."/>
            <person name="Stajich J.E."/>
            <person name="Barry K."/>
            <person name="Grigoriev I.V."/>
            <person name="Crous P."/>
            <person name="Smith M.E."/>
        </authorList>
    </citation>
    <scope>NUCLEOTIDE SEQUENCE</scope>
    <source>
        <strain evidence="10">BCRC 34381</strain>
    </source>
</reference>
<dbReference type="HAMAP" id="MF_03027">
    <property type="entry name" value="BOP1"/>
    <property type="match status" value="1"/>
</dbReference>
<dbReference type="InterPro" id="IPR019775">
    <property type="entry name" value="WD40_repeat_CS"/>
</dbReference>
<dbReference type="PROSITE" id="PS50082">
    <property type="entry name" value="WD_REPEATS_2"/>
    <property type="match status" value="3"/>
</dbReference>
<keyword evidence="4" id="KW-0677">Repeat</keyword>
<dbReference type="SMART" id="SM01035">
    <property type="entry name" value="BOP1NT"/>
    <property type="match status" value="1"/>
</dbReference>
<evidence type="ECO:0000256" key="1">
    <source>
        <dbReference type="ARBA" id="ARBA00022517"/>
    </source>
</evidence>
<dbReference type="FunFam" id="2.130.10.10:FF:000061">
    <property type="entry name" value="Ribosome biogenesis protein BOP1 homolog"/>
    <property type="match status" value="1"/>
</dbReference>
<dbReference type="InterPro" id="IPR001680">
    <property type="entry name" value="WD40_rpt"/>
</dbReference>
<dbReference type="SMART" id="SM00320">
    <property type="entry name" value="WD40"/>
    <property type="match status" value="6"/>
</dbReference>
<dbReference type="Gene3D" id="2.130.10.10">
    <property type="entry name" value="YVTN repeat-like/Quinoprotein amine dehydrogenase"/>
    <property type="match status" value="1"/>
</dbReference>
<organism evidence="10 11">
    <name type="scientific">Coemansia biformis</name>
    <dbReference type="NCBI Taxonomy" id="1286918"/>
    <lineage>
        <taxon>Eukaryota</taxon>
        <taxon>Fungi</taxon>
        <taxon>Fungi incertae sedis</taxon>
        <taxon>Zoopagomycota</taxon>
        <taxon>Kickxellomycotina</taxon>
        <taxon>Kickxellomycetes</taxon>
        <taxon>Kickxellales</taxon>
        <taxon>Kickxellaceae</taxon>
        <taxon>Coemansia</taxon>
    </lineage>
</organism>
<dbReference type="GO" id="GO:0030687">
    <property type="term" value="C:preribosome, large subunit precursor"/>
    <property type="evidence" value="ECO:0007669"/>
    <property type="project" value="UniProtKB-UniRule"/>
</dbReference>
<comment type="caution">
    <text evidence="10">The sequence shown here is derived from an EMBL/GenBank/DDBJ whole genome shotgun (WGS) entry which is preliminary data.</text>
</comment>
<name>A0A9W8CUZ0_9FUNG</name>
<dbReference type="OrthoDB" id="5571054at2759"/>
<feature type="region of interest" description="Disordered" evidence="8">
    <location>
        <begin position="1"/>
        <end position="167"/>
    </location>
</feature>
<feature type="repeat" description="WD" evidence="7">
    <location>
        <begin position="491"/>
        <end position="532"/>
    </location>
</feature>
<dbReference type="PANTHER" id="PTHR17605:SF0">
    <property type="entry name" value="RIBOSOME BIOGENESIS PROTEIN BOP1"/>
    <property type="match status" value="1"/>
</dbReference>
<keyword evidence="1 6" id="KW-0690">Ribosome biogenesis</keyword>
<dbReference type="PROSITE" id="PS00678">
    <property type="entry name" value="WD_REPEATS_1"/>
    <property type="match status" value="1"/>
</dbReference>
<feature type="compositionally biased region" description="Acidic residues" evidence="8">
    <location>
        <begin position="67"/>
        <end position="100"/>
    </location>
</feature>
<comment type="subunit">
    <text evidence="6">Component of the NOP7 complex, composed of ERB1, NOP7 and YTM1. Within the NOP7 complex ERB1 appears to interact directly with NOP7 and YTM1. The NOP7 complex also associates with the 66S pre-ribosome.</text>
</comment>
<dbReference type="GO" id="GO:0043021">
    <property type="term" value="F:ribonucleoprotein complex binding"/>
    <property type="evidence" value="ECO:0007669"/>
    <property type="project" value="UniProtKB-UniRule"/>
</dbReference>
<dbReference type="GO" id="GO:0070545">
    <property type="term" value="C:PeBoW complex"/>
    <property type="evidence" value="ECO:0007669"/>
    <property type="project" value="TreeGrafter"/>
</dbReference>
<protein>
    <recommendedName>
        <fullName evidence="6">Ribosome biogenesis protein ERB1</fullName>
    </recommendedName>
    <alternativeName>
        <fullName evidence="6">Eukaryotic ribosome biogenesis protein 1</fullName>
    </alternativeName>
</protein>
<keyword evidence="3 7" id="KW-0853">WD repeat</keyword>
<accession>A0A9W8CUZ0</accession>
<evidence type="ECO:0000313" key="11">
    <source>
        <dbReference type="Proteomes" id="UP001143981"/>
    </source>
</evidence>
<dbReference type="Proteomes" id="UP001143981">
    <property type="component" value="Unassembled WGS sequence"/>
</dbReference>
<dbReference type="InterPro" id="IPR012953">
    <property type="entry name" value="BOP1_N_dom"/>
</dbReference>
<evidence type="ECO:0000256" key="2">
    <source>
        <dbReference type="ARBA" id="ARBA00022552"/>
    </source>
</evidence>
<dbReference type="InterPro" id="IPR015943">
    <property type="entry name" value="WD40/YVTN_repeat-like_dom_sf"/>
</dbReference>
<dbReference type="PANTHER" id="PTHR17605">
    <property type="entry name" value="RIBOSOME BIOGENESIS PROTEIN BOP1 BLOCK OF PROLIFERATION 1 PROTEIN"/>
    <property type="match status" value="1"/>
</dbReference>
<comment type="function">
    <text evidence="6">Component of the NOP7 complex, which is required for maturation of the 25S and 5.8S ribosomal RNAs and formation of the 60S ribosome.</text>
</comment>
<dbReference type="InterPro" id="IPR036322">
    <property type="entry name" value="WD40_repeat_dom_sf"/>
</dbReference>
<proteinExistence type="inferred from homology"/>
<dbReference type="GO" id="GO:0000466">
    <property type="term" value="P:maturation of 5.8S rRNA from tricistronic rRNA transcript (SSU-rRNA, 5.8S rRNA, LSU-rRNA)"/>
    <property type="evidence" value="ECO:0007669"/>
    <property type="project" value="UniProtKB-UniRule"/>
</dbReference>
<dbReference type="InterPro" id="IPR028598">
    <property type="entry name" value="BOP1/Erb1"/>
</dbReference>
<evidence type="ECO:0000256" key="6">
    <source>
        <dbReference type="HAMAP-Rule" id="MF_03027"/>
    </source>
</evidence>
<evidence type="ECO:0000256" key="8">
    <source>
        <dbReference type="SAM" id="MobiDB-lite"/>
    </source>
</evidence>
<feature type="region of interest" description="Disordered" evidence="8">
    <location>
        <begin position="368"/>
        <end position="403"/>
    </location>
</feature>
<evidence type="ECO:0000256" key="7">
    <source>
        <dbReference type="PROSITE-ProRule" id="PRU00221"/>
    </source>
</evidence>
<comment type="similarity">
    <text evidence="6">Belongs to the WD repeat BOP1/ERB1 family.</text>
</comment>
<dbReference type="AlphaFoldDB" id="A0A9W8CUZ0"/>
<sequence>MPAKRKVSAPKRSAERCDAPADAADEFPKSRGIDVPSDPEESDLEDEDAVDSDFDAALREMAADQGFDSDDSETFAAEIDADADEGEGPEDADDDENEEGSDIHSSDIDGASSDDSLDGEADSEEADSDGDEGEESPLVRTASRSTDGQQTAVGDDGGDDKLGSELLDGEGMERLTIEDFGRDITAWKEYRKTLPQIDPGYASDSSTEEPANTIGNVPIEWYADYPHIGYDIDGKRIMRPATSDELDKFLANMDDPDVFRTARDETNQQDIKLSEEEIDIIRRIQGGLVPDAEFNQYEDTVEWFTSQTMKTSLSGAQPHKRGFVPSKWEHKRMMKIVRAIRQGRITRSAPKDTAPKYYDLWADSDRSAEAGGATTGGRRQRLAAPKQALPSHEESYHPPAEYLPTEEEKRKWLAADPDYRQRNFLPQDFGSLRTVPGYDRFVQERFQRCLDLYLAPRMRKKTTQLDAEELMPKLPDPRDLRPFPSTESLVYEGHTGRVRSISVDPTGLWLLSGSDDGTVRLWELVTGRCAQVWNLKETVYRVAWCPNAEVCVFAAAAGSRVVLVIPPELCDDQKRLVSEELVRAGFGRTGGGDDDGDDDSLPVSWDMPTSAEQAAGVQVSISMHRTAKSVAWHRRGDYMATLTSEEGGSAVLIHQVSKHKSQRPFRRLKGAVQHVKFHPTRPWLLVTTQRYVRIYNLMQQALVKTLQPGVKWISSVDVHPQGDNVILGSYDKKLSWFDLDLSVKPYRSIRYHTQAIRQVQFSSRFPLFATASDDGTIQVYHGMVYEDLNQNPLIVPLKILRGHEIRNSLGVLDCLFHPIQPWLLSSGADGTIRLWT</sequence>
<dbReference type="EMBL" id="JANBOI010001275">
    <property type="protein sequence ID" value="KAJ1726983.1"/>
    <property type="molecule type" value="Genomic_DNA"/>
</dbReference>
<evidence type="ECO:0000256" key="4">
    <source>
        <dbReference type="ARBA" id="ARBA00022737"/>
    </source>
</evidence>
<feature type="compositionally biased region" description="Acidic residues" evidence="8">
    <location>
        <begin position="115"/>
        <end position="135"/>
    </location>
</feature>
<evidence type="ECO:0000256" key="3">
    <source>
        <dbReference type="ARBA" id="ARBA00022574"/>
    </source>
</evidence>
<dbReference type="Pfam" id="PF08145">
    <property type="entry name" value="BOP1NT"/>
    <property type="match status" value="1"/>
</dbReference>
<dbReference type="GO" id="GO:0000463">
    <property type="term" value="P:maturation of LSU-rRNA from tricistronic rRNA transcript (SSU-rRNA, 5.8S rRNA, LSU-rRNA)"/>
    <property type="evidence" value="ECO:0007669"/>
    <property type="project" value="UniProtKB-UniRule"/>
</dbReference>
<evidence type="ECO:0000313" key="10">
    <source>
        <dbReference type="EMBL" id="KAJ1726983.1"/>
    </source>
</evidence>
<dbReference type="Pfam" id="PF00400">
    <property type="entry name" value="WD40"/>
    <property type="match status" value="3"/>
</dbReference>
<keyword evidence="11" id="KW-1185">Reference proteome</keyword>
<feature type="compositionally biased region" description="Acidic residues" evidence="8">
    <location>
        <begin position="37"/>
        <end position="54"/>
    </location>
</feature>
<keyword evidence="5 6" id="KW-0539">Nucleus</keyword>
<feature type="repeat" description="WD" evidence="7">
    <location>
        <begin position="816"/>
        <end position="836"/>
    </location>
</feature>